<dbReference type="InterPro" id="IPR050900">
    <property type="entry name" value="Transposase_IS3/IS150/IS904"/>
</dbReference>
<dbReference type="NCBIfam" id="NF033516">
    <property type="entry name" value="transpos_IS3"/>
    <property type="match status" value="1"/>
</dbReference>
<keyword evidence="3" id="KW-1185">Reference proteome</keyword>
<dbReference type="PROSITE" id="PS50994">
    <property type="entry name" value="INTEGRASE"/>
    <property type="match status" value="1"/>
</dbReference>
<organism evidence="2 3">
    <name type="scientific">Yanshouia hominis</name>
    <dbReference type="NCBI Taxonomy" id="2763673"/>
    <lineage>
        <taxon>Bacteria</taxon>
        <taxon>Bacillati</taxon>
        <taxon>Bacillota</taxon>
        <taxon>Clostridia</taxon>
        <taxon>Eubacteriales</taxon>
        <taxon>Oscillospiraceae</taxon>
        <taxon>Yanshouia</taxon>
    </lineage>
</organism>
<dbReference type="EMBL" id="JACRTB010000003">
    <property type="protein sequence ID" value="MBC8575398.1"/>
    <property type="molecule type" value="Genomic_DNA"/>
</dbReference>
<dbReference type="Proteomes" id="UP000658131">
    <property type="component" value="Unassembled WGS sequence"/>
</dbReference>
<evidence type="ECO:0000313" key="2">
    <source>
        <dbReference type="EMBL" id="MBC8575398.1"/>
    </source>
</evidence>
<reference evidence="2 3" key="1">
    <citation type="submission" date="2020-08" db="EMBL/GenBank/DDBJ databases">
        <title>Genome public.</title>
        <authorList>
            <person name="Liu C."/>
            <person name="Sun Q."/>
        </authorList>
    </citation>
    <scope>NUCLEOTIDE SEQUENCE [LARGE SCALE GENOMIC DNA]</scope>
    <source>
        <strain evidence="2 3">BX1</strain>
    </source>
</reference>
<dbReference type="Pfam" id="PF00665">
    <property type="entry name" value="rve"/>
    <property type="match status" value="1"/>
</dbReference>
<dbReference type="Pfam" id="PF13333">
    <property type="entry name" value="rve_2"/>
    <property type="match status" value="1"/>
</dbReference>
<dbReference type="InterPro" id="IPR001584">
    <property type="entry name" value="Integrase_cat-core"/>
</dbReference>
<proteinExistence type="predicted"/>
<sequence>MHLWLESQRIHHNPKTVLRIMKKYGILSEIRRKRKWRNMGQQMCKYENLLNRQFQADCPNTKWAADISYIQTAEGALYLSMIRDLYDNSIVAYKTAAQQTVNLVLDAIRSAMKNVKKRIAAELQLHSDQGFQYTSQAYFDLTQEYGITPSMSRRGNPYDNALAENFFSTLKTECIYRHKPGSFREADEMIDADIYFYNHERIRTKTGVAPLTLRHSA</sequence>
<comment type="caution">
    <text evidence="2">The sequence shown here is derived from an EMBL/GenBank/DDBJ whole genome shotgun (WGS) entry which is preliminary data.</text>
</comment>
<accession>A0ABR7NIA9</accession>
<dbReference type="InterPro" id="IPR048020">
    <property type="entry name" value="Transpos_IS3"/>
</dbReference>
<evidence type="ECO:0000313" key="3">
    <source>
        <dbReference type="Proteomes" id="UP000658131"/>
    </source>
</evidence>
<protein>
    <submittedName>
        <fullName evidence="2">IS3 family transposase</fullName>
    </submittedName>
</protein>
<dbReference type="Gene3D" id="3.30.420.10">
    <property type="entry name" value="Ribonuclease H-like superfamily/Ribonuclease H"/>
    <property type="match status" value="1"/>
</dbReference>
<feature type="domain" description="Integrase catalytic" evidence="1">
    <location>
        <begin position="55"/>
        <end position="217"/>
    </location>
</feature>
<name>A0ABR7NIA9_9FIRM</name>
<dbReference type="RefSeq" id="WP_262399036.1">
    <property type="nucleotide sequence ID" value="NZ_JACRTB010000003.1"/>
</dbReference>
<gene>
    <name evidence="2" type="ORF">H8717_03085</name>
</gene>
<evidence type="ECO:0000259" key="1">
    <source>
        <dbReference type="PROSITE" id="PS50994"/>
    </source>
</evidence>
<dbReference type="PANTHER" id="PTHR46889">
    <property type="entry name" value="TRANSPOSASE INSF FOR INSERTION SEQUENCE IS3B-RELATED"/>
    <property type="match status" value="1"/>
</dbReference>
<dbReference type="PANTHER" id="PTHR46889:SF4">
    <property type="entry name" value="TRANSPOSASE INSO FOR INSERTION SEQUENCE ELEMENT IS911B-RELATED"/>
    <property type="match status" value="1"/>
</dbReference>
<dbReference type="InterPro" id="IPR012337">
    <property type="entry name" value="RNaseH-like_sf"/>
</dbReference>
<dbReference type="InterPro" id="IPR036397">
    <property type="entry name" value="RNaseH_sf"/>
</dbReference>
<dbReference type="SUPFAM" id="SSF53098">
    <property type="entry name" value="Ribonuclease H-like"/>
    <property type="match status" value="1"/>
</dbReference>